<keyword evidence="5 7" id="KW-1133">Transmembrane helix</keyword>
<dbReference type="AlphaFoldDB" id="A0A2U2XDD8"/>
<comment type="similarity">
    <text evidence="2">Belongs to the DoxX family.</text>
</comment>
<dbReference type="OrthoDB" id="9813193at2"/>
<keyword evidence="3" id="KW-1003">Cell membrane</keyword>
<feature type="transmembrane region" description="Helical" evidence="7">
    <location>
        <begin position="81"/>
        <end position="98"/>
    </location>
</feature>
<dbReference type="EMBL" id="QFRJ01000004">
    <property type="protein sequence ID" value="PWH85804.1"/>
    <property type="molecule type" value="Genomic_DNA"/>
</dbReference>
<comment type="caution">
    <text evidence="8">The sequence shown here is derived from an EMBL/GenBank/DDBJ whole genome shotgun (WGS) entry which is preliminary data.</text>
</comment>
<comment type="subcellular location">
    <subcellularLocation>
        <location evidence="1">Cell membrane</location>
        <topology evidence="1">Multi-pass membrane protein</topology>
    </subcellularLocation>
</comment>
<dbReference type="Proteomes" id="UP000245370">
    <property type="component" value="Unassembled WGS sequence"/>
</dbReference>
<dbReference type="InterPro" id="IPR051907">
    <property type="entry name" value="DoxX-like_oxidoreductase"/>
</dbReference>
<feature type="transmembrane region" description="Helical" evidence="7">
    <location>
        <begin position="51"/>
        <end position="74"/>
    </location>
</feature>
<evidence type="ECO:0000256" key="3">
    <source>
        <dbReference type="ARBA" id="ARBA00022475"/>
    </source>
</evidence>
<evidence type="ECO:0000256" key="7">
    <source>
        <dbReference type="SAM" id="Phobius"/>
    </source>
</evidence>
<accession>A0A2U2XDD8</accession>
<gene>
    <name evidence="8" type="ORF">DIT68_06840</name>
</gene>
<evidence type="ECO:0000256" key="2">
    <source>
        <dbReference type="ARBA" id="ARBA00006679"/>
    </source>
</evidence>
<dbReference type="InterPro" id="IPR032808">
    <property type="entry name" value="DoxX"/>
</dbReference>
<feature type="transmembrane region" description="Helical" evidence="7">
    <location>
        <begin position="12"/>
        <end position="31"/>
    </location>
</feature>
<name>A0A2U2XDD8_9FLAO</name>
<reference evidence="8 9" key="1">
    <citation type="submission" date="2018-05" db="EMBL/GenBank/DDBJ databases">
        <title>Brumimicrobium oceani sp. nov., isolated from coastal sediment.</title>
        <authorList>
            <person name="Kou Y."/>
        </authorList>
    </citation>
    <scope>NUCLEOTIDE SEQUENCE [LARGE SCALE GENOMIC DNA]</scope>
    <source>
        <strain evidence="8 9">C305</strain>
    </source>
</reference>
<protein>
    <submittedName>
        <fullName evidence="8">DoxX family protein</fullName>
    </submittedName>
</protein>
<organism evidence="8 9">
    <name type="scientific">Brumimicrobium oceani</name>
    <dbReference type="NCBI Taxonomy" id="2100725"/>
    <lineage>
        <taxon>Bacteria</taxon>
        <taxon>Pseudomonadati</taxon>
        <taxon>Bacteroidota</taxon>
        <taxon>Flavobacteriia</taxon>
        <taxon>Flavobacteriales</taxon>
        <taxon>Crocinitomicaceae</taxon>
        <taxon>Brumimicrobium</taxon>
    </lineage>
</organism>
<sequence>MRRSVTEIRYGNDISALLLRLVFGLAMFYEHGLGKWQVLFGNGEIQFPDPFGIGATFSLILAVFAEVVCAILVAAGLFTRYAIVPLIVTMAVAVFVVHSGDAFGKIELPLAYLVGYVAIFLMGPGNFSVDRLIRN</sequence>
<keyword evidence="4 7" id="KW-0812">Transmembrane</keyword>
<dbReference type="GO" id="GO:0005886">
    <property type="term" value="C:plasma membrane"/>
    <property type="evidence" value="ECO:0007669"/>
    <property type="project" value="UniProtKB-SubCell"/>
</dbReference>
<dbReference type="RefSeq" id="WP_109359082.1">
    <property type="nucleotide sequence ID" value="NZ_QFRJ01000004.1"/>
</dbReference>
<evidence type="ECO:0000313" key="9">
    <source>
        <dbReference type="Proteomes" id="UP000245370"/>
    </source>
</evidence>
<feature type="transmembrane region" description="Helical" evidence="7">
    <location>
        <begin position="110"/>
        <end position="129"/>
    </location>
</feature>
<dbReference type="PANTHER" id="PTHR33452">
    <property type="entry name" value="OXIDOREDUCTASE CATD-RELATED"/>
    <property type="match status" value="1"/>
</dbReference>
<keyword evidence="6 7" id="KW-0472">Membrane</keyword>
<evidence type="ECO:0000313" key="8">
    <source>
        <dbReference type="EMBL" id="PWH85804.1"/>
    </source>
</evidence>
<evidence type="ECO:0000256" key="4">
    <source>
        <dbReference type="ARBA" id="ARBA00022692"/>
    </source>
</evidence>
<reference evidence="8 9" key="2">
    <citation type="submission" date="2018-05" db="EMBL/GenBank/DDBJ databases">
        <authorList>
            <person name="Lanie J.A."/>
            <person name="Ng W.-L."/>
            <person name="Kazmierczak K.M."/>
            <person name="Andrzejewski T.M."/>
            <person name="Davidsen T.M."/>
            <person name="Wayne K.J."/>
            <person name="Tettelin H."/>
            <person name="Glass J.I."/>
            <person name="Rusch D."/>
            <person name="Podicherti R."/>
            <person name="Tsui H.-C.T."/>
            <person name="Winkler M.E."/>
        </authorList>
    </citation>
    <scope>NUCLEOTIDE SEQUENCE [LARGE SCALE GENOMIC DNA]</scope>
    <source>
        <strain evidence="8 9">C305</strain>
    </source>
</reference>
<proteinExistence type="inferred from homology"/>
<keyword evidence="9" id="KW-1185">Reference proteome</keyword>
<evidence type="ECO:0000256" key="6">
    <source>
        <dbReference type="ARBA" id="ARBA00023136"/>
    </source>
</evidence>
<evidence type="ECO:0000256" key="5">
    <source>
        <dbReference type="ARBA" id="ARBA00022989"/>
    </source>
</evidence>
<dbReference type="Pfam" id="PF07681">
    <property type="entry name" value="DoxX"/>
    <property type="match status" value="1"/>
</dbReference>
<dbReference type="PANTHER" id="PTHR33452:SF1">
    <property type="entry name" value="INNER MEMBRANE PROTEIN YPHA-RELATED"/>
    <property type="match status" value="1"/>
</dbReference>
<evidence type="ECO:0000256" key="1">
    <source>
        <dbReference type="ARBA" id="ARBA00004651"/>
    </source>
</evidence>